<evidence type="ECO:0000313" key="5">
    <source>
        <dbReference type="Proteomes" id="UP000309128"/>
    </source>
</evidence>
<dbReference type="SUPFAM" id="SSF47323">
    <property type="entry name" value="Anticodon-binding domain of a subclass of class I aminoacyl-tRNA synthetases"/>
    <property type="match status" value="1"/>
</dbReference>
<protein>
    <recommendedName>
        <fullName evidence="6">Cysteinyl-tRNA synthetase</fullName>
    </recommendedName>
</protein>
<keyword evidence="1" id="KW-0436">Ligase</keyword>
<evidence type="ECO:0000313" key="4">
    <source>
        <dbReference type="EMBL" id="TMR23554.1"/>
    </source>
</evidence>
<dbReference type="AlphaFoldDB" id="A0A5S4FT59"/>
<keyword evidence="3" id="KW-0067">ATP-binding</keyword>
<accession>A0A5S4FT59</accession>
<dbReference type="OrthoDB" id="156359at2"/>
<dbReference type="GO" id="GO:0006418">
    <property type="term" value="P:tRNA aminoacylation for protein translation"/>
    <property type="evidence" value="ECO:0007669"/>
    <property type="project" value="InterPro"/>
</dbReference>
<dbReference type="GO" id="GO:0005524">
    <property type="term" value="F:ATP binding"/>
    <property type="evidence" value="ECO:0007669"/>
    <property type="project" value="UniProtKB-KW"/>
</dbReference>
<dbReference type="InterPro" id="IPR009080">
    <property type="entry name" value="tRNAsynth_Ia_anticodon-bd"/>
</dbReference>
<comment type="caution">
    <text evidence="4">The sequence shown here is derived from an EMBL/GenBank/DDBJ whole genome shotgun (WGS) entry which is preliminary data.</text>
</comment>
<dbReference type="InterPro" id="IPR029062">
    <property type="entry name" value="Class_I_gatase-like"/>
</dbReference>
<evidence type="ECO:0008006" key="6">
    <source>
        <dbReference type="Google" id="ProtNLM"/>
    </source>
</evidence>
<dbReference type="Gene3D" id="1.20.120.1910">
    <property type="entry name" value="Cysteine-tRNA ligase, C-terminal anti-codon recognition domain"/>
    <property type="match status" value="1"/>
</dbReference>
<keyword evidence="5" id="KW-1185">Reference proteome</keyword>
<dbReference type="RefSeq" id="WP_138665409.1">
    <property type="nucleotide sequence ID" value="NZ_VCKY01000018.1"/>
</dbReference>
<gene>
    <name evidence="4" type="ORF">ETD86_07710</name>
</gene>
<dbReference type="EMBL" id="VCKY01000018">
    <property type="protein sequence ID" value="TMR23554.1"/>
    <property type="molecule type" value="Genomic_DNA"/>
</dbReference>
<proteinExistence type="predicted"/>
<dbReference type="Gene3D" id="3.40.50.880">
    <property type="match status" value="1"/>
</dbReference>
<evidence type="ECO:0000256" key="2">
    <source>
        <dbReference type="ARBA" id="ARBA00022741"/>
    </source>
</evidence>
<evidence type="ECO:0000256" key="3">
    <source>
        <dbReference type="ARBA" id="ARBA00022840"/>
    </source>
</evidence>
<reference evidence="4 5" key="1">
    <citation type="submission" date="2019-05" db="EMBL/GenBank/DDBJ databases">
        <title>Draft genome sequence of Nonomuraea turkmeniaca DSM 43926.</title>
        <authorList>
            <person name="Saricaoglu S."/>
            <person name="Isik K."/>
        </authorList>
    </citation>
    <scope>NUCLEOTIDE SEQUENCE [LARGE SCALE GENOMIC DNA]</scope>
    <source>
        <strain evidence="4 5">DSM 43926</strain>
    </source>
</reference>
<dbReference type="Proteomes" id="UP000309128">
    <property type="component" value="Unassembled WGS sequence"/>
</dbReference>
<organism evidence="4 5">
    <name type="scientific">Nonomuraea turkmeniaca</name>
    <dbReference type="NCBI Taxonomy" id="103838"/>
    <lineage>
        <taxon>Bacteria</taxon>
        <taxon>Bacillati</taxon>
        <taxon>Actinomycetota</taxon>
        <taxon>Actinomycetes</taxon>
        <taxon>Streptosporangiales</taxon>
        <taxon>Streptosporangiaceae</taxon>
        <taxon>Nonomuraea</taxon>
    </lineage>
</organism>
<name>A0A5S4FT59_9ACTN</name>
<evidence type="ECO:0000256" key="1">
    <source>
        <dbReference type="ARBA" id="ARBA00022598"/>
    </source>
</evidence>
<keyword evidence="2" id="KW-0547">Nucleotide-binding</keyword>
<dbReference type="GO" id="GO:0004812">
    <property type="term" value="F:aminoacyl-tRNA ligase activity"/>
    <property type="evidence" value="ECO:0007669"/>
    <property type="project" value="InterPro"/>
</dbReference>
<sequence length="391" mass="41499">MPGLLVLMGSGETSPTMVEIHRAAARTLRAGARAVLLDTPYAFQENRADISARACRYFARSVGLDVEVGSGIAGADWVFSGPGSPTYALDRWAQSGVAGDLRARVRARQGVTVLASAAACTAGLATVPVYEIYKVGAEPHWREGLGLLEPLGLRAVLIPHFDNAEGGTHDTRYCYLGERRLSRMERELPAGTAVLGLDEHTAVVIDLESETVLVAGRGGVTVRRPGSAVVLPAGTRTDLAELRRLAEGRAGGSAPPPVAAAQAAPAEVTLEETIRSCEERFKAAAARPDMVAAAQTVLHLEAELVKWAADTEEDAGGVDQARELMRLLIARLGELASTARLRSHVEPLLGLRTRLRDEGRYDVADALREAMLAGGVVVEDTPDGPRWSPAP</sequence>